<dbReference type="EMBL" id="GBRH01179957">
    <property type="protein sequence ID" value="JAE17939.1"/>
    <property type="molecule type" value="Transcribed_RNA"/>
</dbReference>
<organism evidence="1">
    <name type="scientific">Arundo donax</name>
    <name type="common">Giant reed</name>
    <name type="synonym">Donax arundinaceus</name>
    <dbReference type="NCBI Taxonomy" id="35708"/>
    <lineage>
        <taxon>Eukaryota</taxon>
        <taxon>Viridiplantae</taxon>
        <taxon>Streptophyta</taxon>
        <taxon>Embryophyta</taxon>
        <taxon>Tracheophyta</taxon>
        <taxon>Spermatophyta</taxon>
        <taxon>Magnoliopsida</taxon>
        <taxon>Liliopsida</taxon>
        <taxon>Poales</taxon>
        <taxon>Poaceae</taxon>
        <taxon>PACMAD clade</taxon>
        <taxon>Arundinoideae</taxon>
        <taxon>Arundineae</taxon>
        <taxon>Arundo</taxon>
    </lineage>
</organism>
<dbReference type="PROSITE" id="PS51257">
    <property type="entry name" value="PROKAR_LIPOPROTEIN"/>
    <property type="match status" value="1"/>
</dbReference>
<name>A0A0A9G382_ARUDO</name>
<proteinExistence type="predicted"/>
<protein>
    <submittedName>
        <fullName evidence="1">Uncharacterized protein</fullName>
    </submittedName>
</protein>
<dbReference type="AlphaFoldDB" id="A0A0A9G382"/>
<sequence>MIKGRLSKESAQTSYVSSHLLSSCTTLELLFHKLFQTMKQNS</sequence>
<reference evidence="1" key="1">
    <citation type="submission" date="2014-09" db="EMBL/GenBank/DDBJ databases">
        <authorList>
            <person name="Magalhaes I.L.F."/>
            <person name="Oliveira U."/>
            <person name="Santos F.R."/>
            <person name="Vidigal T.H.D.A."/>
            <person name="Brescovit A.D."/>
            <person name="Santos A.J."/>
        </authorList>
    </citation>
    <scope>NUCLEOTIDE SEQUENCE</scope>
    <source>
        <tissue evidence="1">Shoot tissue taken approximately 20 cm above the soil surface</tissue>
    </source>
</reference>
<accession>A0A0A9G382</accession>
<evidence type="ECO:0000313" key="1">
    <source>
        <dbReference type="EMBL" id="JAE17939.1"/>
    </source>
</evidence>
<reference evidence="1" key="2">
    <citation type="journal article" date="2015" name="Data Brief">
        <title>Shoot transcriptome of the giant reed, Arundo donax.</title>
        <authorList>
            <person name="Barrero R.A."/>
            <person name="Guerrero F.D."/>
            <person name="Moolhuijzen P."/>
            <person name="Goolsby J.A."/>
            <person name="Tidwell J."/>
            <person name="Bellgard S.E."/>
            <person name="Bellgard M.I."/>
        </authorList>
    </citation>
    <scope>NUCLEOTIDE SEQUENCE</scope>
    <source>
        <tissue evidence="1">Shoot tissue taken approximately 20 cm above the soil surface</tissue>
    </source>
</reference>